<evidence type="ECO:0000256" key="5">
    <source>
        <dbReference type="PIRSR" id="PIRSR031051-1"/>
    </source>
</evidence>
<dbReference type="EMBL" id="KN822994">
    <property type="protein sequence ID" value="KIO28494.1"/>
    <property type="molecule type" value="Genomic_DNA"/>
</dbReference>
<sequence>MAQVRKQLVIYDFDWSMADQDTDRWIFEVNDIALRRRMQDNPDDMQWTDLVADCCEKLHAAGGTREDIENALRIMPFHPAMIRAIKKLKSDSVPDTTLLCLSSANQVFIDTILEHYGLRDAFDEIITNPATWRSDGLLQVRRRIDPSGPQHSCPVGCDPSICKGEELEAYLNRKGSDGVYDRMVYIGDGSNDFCPILRLREQDIVLARVGRSLEKRIKEEGAASGLKARVIYWAGAWEVEELFPKLGLQAESR</sequence>
<dbReference type="PIRSF" id="PIRSF031051">
    <property type="entry name" value="PyrdxlP_Pase_PHOSPHO2"/>
    <property type="match status" value="1"/>
</dbReference>
<feature type="binding site" evidence="6">
    <location>
        <position position="188"/>
    </location>
    <ligand>
        <name>Mg(2+)</name>
        <dbReference type="ChEBI" id="CHEBI:18420"/>
    </ligand>
</feature>
<protein>
    <submittedName>
        <fullName evidence="7">Uncharacterized protein</fullName>
    </submittedName>
</protein>
<dbReference type="GO" id="GO:0046872">
    <property type="term" value="F:metal ion binding"/>
    <property type="evidence" value="ECO:0007669"/>
    <property type="project" value="UniProtKB-KW"/>
</dbReference>
<dbReference type="PANTHER" id="PTHR20889:SF12">
    <property type="entry name" value="LP01149P"/>
    <property type="match status" value="1"/>
</dbReference>
<feature type="active site" description="Nucleophile" evidence="5">
    <location>
        <position position="12"/>
    </location>
</feature>
<dbReference type="AlphaFoldDB" id="A0A0C3QN94"/>
<proteinExistence type="predicted"/>
<keyword evidence="4 6" id="KW-0460">Magnesium</keyword>
<keyword evidence="2 6" id="KW-0479">Metal-binding</keyword>
<keyword evidence="3" id="KW-0378">Hydrolase</keyword>
<dbReference type="GO" id="GO:0016791">
    <property type="term" value="F:phosphatase activity"/>
    <property type="evidence" value="ECO:0007669"/>
    <property type="project" value="InterPro"/>
</dbReference>
<dbReference type="STRING" id="1051891.A0A0C3QN94"/>
<reference evidence="7 8" key="1">
    <citation type="submission" date="2014-04" db="EMBL/GenBank/DDBJ databases">
        <authorList>
            <consortium name="DOE Joint Genome Institute"/>
            <person name="Kuo A."/>
            <person name="Girlanda M."/>
            <person name="Perotto S."/>
            <person name="Kohler A."/>
            <person name="Nagy L.G."/>
            <person name="Floudas D."/>
            <person name="Copeland A."/>
            <person name="Barry K.W."/>
            <person name="Cichocki N."/>
            <person name="Veneault-Fourrey C."/>
            <person name="LaButti K."/>
            <person name="Lindquist E.A."/>
            <person name="Lipzen A."/>
            <person name="Lundell T."/>
            <person name="Morin E."/>
            <person name="Murat C."/>
            <person name="Sun H."/>
            <person name="Tunlid A."/>
            <person name="Henrissat B."/>
            <person name="Grigoriev I.V."/>
            <person name="Hibbett D.S."/>
            <person name="Martin F."/>
            <person name="Nordberg H.P."/>
            <person name="Cantor M.N."/>
            <person name="Hua S.X."/>
        </authorList>
    </citation>
    <scope>NUCLEOTIDE SEQUENCE [LARGE SCALE GENOMIC DNA]</scope>
    <source>
        <strain evidence="7 8">MUT 4182</strain>
    </source>
</reference>
<evidence type="ECO:0000313" key="8">
    <source>
        <dbReference type="Proteomes" id="UP000054248"/>
    </source>
</evidence>
<feature type="active site" description="Proton donor" evidence="5">
    <location>
        <position position="14"/>
    </location>
</feature>
<dbReference type="Pfam" id="PF06888">
    <property type="entry name" value="Put_Phosphatase"/>
    <property type="match status" value="1"/>
</dbReference>
<dbReference type="NCBIfam" id="TIGR01489">
    <property type="entry name" value="DKMTPPase-SF"/>
    <property type="match status" value="1"/>
</dbReference>
<evidence type="ECO:0000256" key="1">
    <source>
        <dbReference type="ARBA" id="ARBA00001946"/>
    </source>
</evidence>
<evidence type="ECO:0000256" key="6">
    <source>
        <dbReference type="PIRSR" id="PIRSR031051-3"/>
    </source>
</evidence>
<evidence type="ECO:0000256" key="3">
    <source>
        <dbReference type="ARBA" id="ARBA00022801"/>
    </source>
</evidence>
<dbReference type="InterPro" id="IPR036412">
    <property type="entry name" value="HAD-like_sf"/>
</dbReference>
<dbReference type="NCBIfam" id="TIGR01488">
    <property type="entry name" value="HAD-SF-IB"/>
    <property type="match status" value="1"/>
</dbReference>
<comment type="cofactor">
    <cofactor evidence="1 6">
        <name>Mg(2+)</name>
        <dbReference type="ChEBI" id="CHEBI:18420"/>
    </cofactor>
</comment>
<accession>A0A0C3QN94</accession>
<evidence type="ECO:0000256" key="2">
    <source>
        <dbReference type="ARBA" id="ARBA00022723"/>
    </source>
</evidence>
<evidence type="ECO:0000256" key="4">
    <source>
        <dbReference type="ARBA" id="ARBA00022842"/>
    </source>
</evidence>
<feature type="binding site" evidence="6">
    <location>
        <position position="14"/>
    </location>
    <ligand>
        <name>Mg(2+)</name>
        <dbReference type="ChEBI" id="CHEBI:18420"/>
    </ligand>
</feature>
<keyword evidence="8" id="KW-1185">Reference proteome</keyword>
<gene>
    <name evidence="7" type="ORF">M407DRAFT_14727</name>
</gene>
<dbReference type="SUPFAM" id="SSF56784">
    <property type="entry name" value="HAD-like"/>
    <property type="match status" value="1"/>
</dbReference>
<reference evidence="8" key="2">
    <citation type="submission" date="2015-01" db="EMBL/GenBank/DDBJ databases">
        <title>Evolutionary Origins and Diversification of the Mycorrhizal Mutualists.</title>
        <authorList>
            <consortium name="DOE Joint Genome Institute"/>
            <consortium name="Mycorrhizal Genomics Consortium"/>
            <person name="Kohler A."/>
            <person name="Kuo A."/>
            <person name="Nagy L.G."/>
            <person name="Floudas D."/>
            <person name="Copeland A."/>
            <person name="Barry K.W."/>
            <person name="Cichocki N."/>
            <person name="Veneault-Fourrey C."/>
            <person name="LaButti K."/>
            <person name="Lindquist E.A."/>
            <person name="Lipzen A."/>
            <person name="Lundell T."/>
            <person name="Morin E."/>
            <person name="Murat C."/>
            <person name="Riley R."/>
            <person name="Ohm R."/>
            <person name="Sun H."/>
            <person name="Tunlid A."/>
            <person name="Henrissat B."/>
            <person name="Grigoriev I.V."/>
            <person name="Hibbett D.S."/>
            <person name="Martin F."/>
        </authorList>
    </citation>
    <scope>NUCLEOTIDE SEQUENCE [LARGE SCALE GENOMIC DNA]</scope>
    <source>
        <strain evidence="8">MUT 4182</strain>
    </source>
</reference>
<name>A0A0C3QN94_9AGAM</name>
<evidence type="ECO:0000313" key="7">
    <source>
        <dbReference type="EMBL" id="KIO28494.1"/>
    </source>
</evidence>
<feature type="binding site" evidence="6">
    <location>
        <position position="12"/>
    </location>
    <ligand>
        <name>Mg(2+)</name>
        <dbReference type="ChEBI" id="CHEBI:18420"/>
    </ligand>
</feature>
<dbReference type="InterPro" id="IPR006384">
    <property type="entry name" value="HAD_hydro_PyrdxlP_Pase-like"/>
</dbReference>
<dbReference type="InterPro" id="IPR023214">
    <property type="entry name" value="HAD_sf"/>
</dbReference>
<dbReference type="Proteomes" id="UP000054248">
    <property type="component" value="Unassembled WGS sequence"/>
</dbReference>
<dbReference type="OrthoDB" id="10267182at2759"/>
<dbReference type="InterPro" id="IPR016965">
    <property type="entry name" value="Pase_PHOSPHO-typ"/>
</dbReference>
<dbReference type="HOGENOM" id="CLU_068983_1_0_1"/>
<organism evidence="7 8">
    <name type="scientific">Tulasnella calospora MUT 4182</name>
    <dbReference type="NCBI Taxonomy" id="1051891"/>
    <lineage>
        <taxon>Eukaryota</taxon>
        <taxon>Fungi</taxon>
        <taxon>Dikarya</taxon>
        <taxon>Basidiomycota</taxon>
        <taxon>Agaricomycotina</taxon>
        <taxon>Agaricomycetes</taxon>
        <taxon>Cantharellales</taxon>
        <taxon>Tulasnellaceae</taxon>
        <taxon>Tulasnella</taxon>
    </lineage>
</organism>
<dbReference type="Gene3D" id="3.40.50.1000">
    <property type="entry name" value="HAD superfamily/HAD-like"/>
    <property type="match status" value="1"/>
</dbReference>
<dbReference type="PANTHER" id="PTHR20889">
    <property type="entry name" value="PHOSPHATASE, ORPHAN 1, 2"/>
    <property type="match status" value="1"/>
</dbReference>